<dbReference type="InterPro" id="IPR002372">
    <property type="entry name" value="PQQ_rpt_dom"/>
</dbReference>
<evidence type="ECO:0000256" key="1">
    <source>
        <dbReference type="ARBA" id="ARBA00001913"/>
    </source>
</evidence>
<evidence type="ECO:0000256" key="10">
    <source>
        <dbReference type="ARBA" id="ARBA00023004"/>
    </source>
</evidence>
<dbReference type="GO" id="GO:0030288">
    <property type="term" value="C:outer membrane-bounded periplasmic space"/>
    <property type="evidence" value="ECO:0007669"/>
    <property type="project" value="InterPro"/>
</dbReference>
<comment type="caution">
    <text evidence="13">The sequence shown here is derived from an EMBL/GenBank/DDBJ whole genome shotgun (WGS) entry which is preliminary data.</text>
</comment>
<protein>
    <recommendedName>
        <fullName evidence="12">Cytochrome c domain-containing protein</fullName>
    </recommendedName>
</protein>
<dbReference type="Pfam" id="PF13442">
    <property type="entry name" value="Cytochrome_CBB3"/>
    <property type="match status" value="1"/>
</dbReference>
<dbReference type="NCBIfam" id="TIGR03075">
    <property type="entry name" value="PQQ_enz_alc_DH"/>
    <property type="match status" value="1"/>
</dbReference>
<dbReference type="PROSITE" id="PS51007">
    <property type="entry name" value="CYTC"/>
    <property type="match status" value="1"/>
</dbReference>
<proteinExistence type="inferred from homology"/>
<feature type="domain" description="Cytochrome c" evidence="12">
    <location>
        <begin position="645"/>
        <end position="724"/>
    </location>
</feature>
<evidence type="ECO:0000256" key="8">
    <source>
        <dbReference type="ARBA" id="ARBA00022891"/>
    </source>
</evidence>
<dbReference type="InterPro" id="IPR009056">
    <property type="entry name" value="Cyt_c-like_dom"/>
</dbReference>
<evidence type="ECO:0000313" key="13">
    <source>
        <dbReference type="EMBL" id="KKO05312.1"/>
    </source>
</evidence>
<gene>
    <name evidence="13" type="ORF">LCGC14_0075830</name>
</gene>
<name>A0A0F9Y0K3_9ZZZZ</name>
<keyword evidence="8" id="KW-0634">PQQ</keyword>
<evidence type="ECO:0000256" key="2">
    <source>
        <dbReference type="ARBA" id="ARBA00001931"/>
    </source>
</evidence>
<organism evidence="13">
    <name type="scientific">marine sediment metagenome</name>
    <dbReference type="NCBI Taxonomy" id="412755"/>
    <lineage>
        <taxon>unclassified sequences</taxon>
        <taxon>metagenomes</taxon>
        <taxon>ecological metagenomes</taxon>
    </lineage>
</organism>
<dbReference type="SUPFAM" id="SSF46626">
    <property type="entry name" value="Cytochrome c"/>
    <property type="match status" value="1"/>
</dbReference>
<comment type="cofactor">
    <cofactor evidence="1">
        <name>Ca(2+)</name>
        <dbReference type="ChEBI" id="CHEBI:29108"/>
    </cofactor>
</comment>
<comment type="cofactor">
    <cofactor evidence="2">
        <name>pyrroloquinoline quinone</name>
        <dbReference type="ChEBI" id="CHEBI:58442"/>
    </cofactor>
</comment>
<keyword evidence="11" id="KW-1015">Disulfide bond</keyword>
<dbReference type="GO" id="GO:0016020">
    <property type="term" value="C:membrane"/>
    <property type="evidence" value="ECO:0007669"/>
    <property type="project" value="InterPro"/>
</dbReference>
<dbReference type="InterPro" id="IPR011047">
    <property type="entry name" value="Quinoprotein_ADH-like_sf"/>
</dbReference>
<keyword evidence="10" id="KW-0408">Iron</keyword>
<dbReference type="InterPro" id="IPR018391">
    <property type="entry name" value="PQQ_b-propeller_rpt"/>
</dbReference>
<dbReference type="GO" id="GO:0005509">
    <property type="term" value="F:calcium ion binding"/>
    <property type="evidence" value="ECO:0007669"/>
    <property type="project" value="InterPro"/>
</dbReference>
<evidence type="ECO:0000256" key="3">
    <source>
        <dbReference type="ARBA" id="ARBA00008156"/>
    </source>
</evidence>
<dbReference type="Pfam" id="PF01011">
    <property type="entry name" value="PQQ"/>
    <property type="match status" value="2"/>
</dbReference>
<keyword evidence="9" id="KW-0560">Oxidoreductase</keyword>
<dbReference type="Gene3D" id="1.10.760.10">
    <property type="entry name" value="Cytochrome c-like domain"/>
    <property type="match status" value="1"/>
</dbReference>
<dbReference type="EMBL" id="LAZR01000019">
    <property type="protein sequence ID" value="KKO05312.1"/>
    <property type="molecule type" value="Genomic_DNA"/>
</dbReference>
<dbReference type="InterPro" id="IPR036909">
    <property type="entry name" value="Cyt_c-like_dom_sf"/>
</dbReference>
<dbReference type="SUPFAM" id="SSF50998">
    <property type="entry name" value="Quinoprotein alcohol dehydrogenase-like"/>
    <property type="match status" value="1"/>
</dbReference>
<keyword evidence="6" id="KW-0732">Signal</keyword>
<evidence type="ECO:0000256" key="9">
    <source>
        <dbReference type="ARBA" id="ARBA00023002"/>
    </source>
</evidence>
<evidence type="ECO:0000256" key="4">
    <source>
        <dbReference type="ARBA" id="ARBA00022617"/>
    </source>
</evidence>
<dbReference type="AlphaFoldDB" id="A0A0F9Y0K3"/>
<dbReference type="CDD" id="cd10279">
    <property type="entry name" value="PQQ_ADH_II"/>
    <property type="match status" value="1"/>
</dbReference>
<evidence type="ECO:0000256" key="11">
    <source>
        <dbReference type="ARBA" id="ARBA00023157"/>
    </source>
</evidence>
<reference evidence="13" key="1">
    <citation type="journal article" date="2015" name="Nature">
        <title>Complex archaea that bridge the gap between prokaryotes and eukaryotes.</title>
        <authorList>
            <person name="Spang A."/>
            <person name="Saw J.H."/>
            <person name="Jorgensen S.L."/>
            <person name="Zaremba-Niedzwiedzka K."/>
            <person name="Martijn J."/>
            <person name="Lind A.E."/>
            <person name="van Eijk R."/>
            <person name="Schleper C."/>
            <person name="Guy L."/>
            <person name="Ettema T.J."/>
        </authorList>
    </citation>
    <scope>NUCLEOTIDE SEQUENCE</scope>
</reference>
<accession>A0A0F9Y0K3</accession>
<keyword evidence="4" id="KW-0349">Heme</keyword>
<evidence type="ECO:0000259" key="12">
    <source>
        <dbReference type="PROSITE" id="PS51007"/>
    </source>
</evidence>
<dbReference type="InterPro" id="IPR017512">
    <property type="entry name" value="PQQ_MeOH/EtOH_DH"/>
</dbReference>
<evidence type="ECO:0000256" key="5">
    <source>
        <dbReference type="ARBA" id="ARBA00022723"/>
    </source>
</evidence>
<evidence type="ECO:0000256" key="7">
    <source>
        <dbReference type="ARBA" id="ARBA00022837"/>
    </source>
</evidence>
<dbReference type="GO" id="GO:0016614">
    <property type="term" value="F:oxidoreductase activity, acting on CH-OH group of donors"/>
    <property type="evidence" value="ECO:0007669"/>
    <property type="project" value="InterPro"/>
</dbReference>
<sequence>MHIQTPASVPAHRRLAFYRSLSGLLVAGILAACSPEQDTAVSGTTNPASAGQMATASEARSPIQPVDAARINGAANNNSDWLTHGRTYAEDRNSPLNQINRDTVADLGLAWDFELDTDRGQEATPLVIDGVVYLTSAWSKAFAVDARTGEEIWRYDPEVPREYAANACCDVVNRGLAAWGDKVYLGALDGRLIALNRATGDVVWSVVTADPEQRYTITGAPRIVDGKVIIGNGGGELGVRGYVSAYDAETGDMVWRFYTVPGNPADGFENEAMEMAAETWAGEWWQIGGGGTAWDSMAYDPDLDLLYVGVGNGSPWNHEIRSNGEGDNLFLSSIVALRPDTGEYVWHFQTTPAESWDYTATQHMILADLEIDGELREVIMQAPKNGFFYVIDRATGEFISGENYVEINWASGLDAVTGRPIEAEVVRYQRDPAVVIPGPLGGHNWYPMSFDADTGLVYIPTQNTSYVYSNPAEFVEQSVGWNLGQDAAPGPAVNPEEANRVLEMSPSALLAWDPVEQREVWRVNYPVYGNSGLLSTGGGLVFQGSADGVFHAYTTDTGERLWSTEVGDAILGGPVTYELDGEQYVLALAGQGGAIPLTMGLLSGNYPRERNGRLMAFKLGADMQSPIVATTPLEPLDVSGAQSDGDADYGAIMYGAYCSVCHGTFAMSSGPLPDLRYTPMMLSEEGFASIVLEGSLSSRGMPGFAADIGPAEAEGIRAYLLELAASVAN</sequence>
<dbReference type="PROSITE" id="PS00364">
    <property type="entry name" value="BACTERIAL_PQQ_2"/>
    <property type="match status" value="1"/>
</dbReference>
<comment type="similarity">
    <text evidence="3">Belongs to the bacterial PQQ dehydrogenase family.</text>
</comment>
<dbReference type="SMART" id="SM00564">
    <property type="entry name" value="PQQ"/>
    <property type="match status" value="4"/>
</dbReference>
<keyword evidence="7" id="KW-0106">Calcium</keyword>
<dbReference type="PANTHER" id="PTHR32303">
    <property type="entry name" value="QUINOPROTEIN ALCOHOL DEHYDROGENASE (CYTOCHROME C)"/>
    <property type="match status" value="1"/>
</dbReference>
<dbReference type="GO" id="GO:0020037">
    <property type="term" value="F:heme binding"/>
    <property type="evidence" value="ECO:0007669"/>
    <property type="project" value="InterPro"/>
</dbReference>
<dbReference type="Gene3D" id="2.140.10.10">
    <property type="entry name" value="Quinoprotein alcohol dehydrogenase-like superfamily"/>
    <property type="match status" value="1"/>
</dbReference>
<evidence type="ECO:0000256" key="6">
    <source>
        <dbReference type="ARBA" id="ARBA00022729"/>
    </source>
</evidence>
<keyword evidence="5" id="KW-0479">Metal-binding</keyword>
<dbReference type="GO" id="GO:0009055">
    <property type="term" value="F:electron transfer activity"/>
    <property type="evidence" value="ECO:0007669"/>
    <property type="project" value="InterPro"/>
</dbReference>
<dbReference type="InterPro" id="IPR001479">
    <property type="entry name" value="Quinoprotein_DH_CS"/>
</dbReference>